<feature type="compositionally biased region" description="Polar residues" evidence="1">
    <location>
        <begin position="87"/>
        <end position="104"/>
    </location>
</feature>
<sequence>MICYIHAMSHFKKALMDPTAFYKEPKAVLVDSSLTKKEKLQILRQWEYDARELMVAEEENMLGDASSSSMLSRILKAIHELDPSYDGTKSSGTKHGGFSSETNR</sequence>
<accession>B5XHC7</accession>
<dbReference type="EMBL" id="CP000733">
    <property type="protein sequence ID" value="ACI23147.1"/>
    <property type="molecule type" value="Genomic_DNA"/>
</dbReference>
<name>B5XHC7_COXBN</name>
<gene>
    <name evidence="2" type="ORF">CBUD_1150a</name>
</gene>
<dbReference type="Proteomes" id="UP000008555">
    <property type="component" value="Chromosome"/>
</dbReference>
<reference evidence="2 3" key="1">
    <citation type="journal article" date="2009" name="Infect. Immun.">
        <title>Comparative genomics reveal extensive transposon-mediated genomic plasticity and diversity among potential effector proteins within the genus Coxiella.</title>
        <authorList>
            <person name="Beare P.A."/>
            <person name="Unsworth N."/>
            <person name="Andoh M."/>
            <person name="Voth D.E."/>
            <person name="Omsland A."/>
            <person name="Gilk S.D."/>
            <person name="Williams K.P."/>
            <person name="Sobral B.W."/>
            <person name="Kupko J.J.III."/>
            <person name="Porcella S.F."/>
            <person name="Samuel J.E."/>
            <person name="Heinzen R.A."/>
        </authorList>
    </citation>
    <scope>NUCLEOTIDE SEQUENCE [LARGE SCALE GENOMIC DNA]</scope>
    <source>
        <strain evidence="2 3">Dugway 5J108-111</strain>
    </source>
</reference>
<protein>
    <submittedName>
        <fullName evidence="2">Hypothetical cytosolic protein</fullName>
    </submittedName>
</protein>
<dbReference type="HOGENOM" id="CLU_2245436_0_0_6"/>
<dbReference type="KEGG" id="cbd:CBUD_1150a"/>
<dbReference type="AlphaFoldDB" id="B5XHC7"/>
<organism evidence="2 3">
    <name type="scientific">Coxiella burnetii (strain Dugway 5J108-111)</name>
    <dbReference type="NCBI Taxonomy" id="434922"/>
    <lineage>
        <taxon>Bacteria</taxon>
        <taxon>Pseudomonadati</taxon>
        <taxon>Pseudomonadota</taxon>
        <taxon>Gammaproteobacteria</taxon>
        <taxon>Legionellales</taxon>
        <taxon>Coxiellaceae</taxon>
        <taxon>Coxiella</taxon>
    </lineage>
</organism>
<evidence type="ECO:0000313" key="3">
    <source>
        <dbReference type="Proteomes" id="UP000008555"/>
    </source>
</evidence>
<proteinExistence type="predicted"/>
<dbReference type="RefSeq" id="WP_010957891.1">
    <property type="nucleotide sequence ID" value="NC_009727.1"/>
</dbReference>
<feature type="region of interest" description="Disordered" evidence="1">
    <location>
        <begin position="83"/>
        <end position="104"/>
    </location>
</feature>
<evidence type="ECO:0000256" key="1">
    <source>
        <dbReference type="SAM" id="MobiDB-lite"/>
    </source>
</evidence>
<evidence type="ECO:0000313" key="2">
    <source>
        <dbReference type="EMBL" id="ACI23147.1"/>
    </source>
</evidence>